<dbReference type="RefSeq" id="WP_163043300.1">
    <property type="nucleotide sequence ID" value="NZ_JAAAMJ010000003.1"/>
</dbReference>
<name>A0A6L9MFK2_9HYPH</name>
<feature type="binding site" evidence="7">
    <location>
        <begin position="364"/>
        <end position="365"/>
    </location>
    <ligand>
        <name>FMN</name>
        <dbReference type="ChEBI" id="CHEBI:58210"/>
    </ligand>
</feature>
<feature type="binding site" evidence="7">
    <location>
        <position position="287"/>
    </location>
    <ligand>
        <name>FMN</name>
        <dbReference type="ChEBI" id="CHEBI:58210"/>
    </ligand>
</feature>
<organism evidence="10 11">
    <name type="scientific">Aurantimonas aggregata</name>
    <dbReference type="NCBI Taxonomy" id="2047720"/>
    <lineage>
        <taxon>Bacteria</taxon>
        <taxon>Pseudomonadati</taxon>
        <taxon>Pseudomonadota</taxon>
        <taxon>Alphaproteobacteria</taxon>
        <taxon>Hyphomicrobiales</taxon>
        <taxon>Aurantimonadaceae</taxon>
        <taxon>Aurantimonas</taxon>
    </lineage>
</organism>
<evidence type="ECO:0000256" key="4">
    <source>
        <dbReference type="ARBA" id="ARBA00023002"/>
    </source>
</evidence>
<dbReference type="InterPro" id="IPR012133">
    <property type="entry name" value="Alpha-hydoxy_acid_DH_FMN"/>
</dbReference>
<dbReference type="GO" id="GO:0016491">
    <property type="term" value="F:oxidoreductase activity"/>
    <property type="evidence" value="ECO:0007669"/>
    <property type="project" value="UniProtKB-KW"/>
</dbReference>
<dbReference type="PANTHER" id="PTHR10578">
    <property type="entry name" value="S -2-HYDROXY-ACID OXIDASE-RELATED"/>
    <property type="match status" value="1"/>
</dbReference>
<feature type="binding site" evidence="7">
    <location>
        <position position="197"/>
    </location>
    <ligand>
        <name>glyoxylate</name>
        <dbReference type="ChEBI" id="CHEBI:36655"/>
    </ligand>
</feature>
<keyword evidence="11" id="KW-1185">Reference proteome</keyword>
<feature type="binding site" evidence="7">
    <location>
        <position position="309"/>
    </location>
    <ligand>
        <name>FMN</name>
        <dbReference type="ChEBI" id="CHEBI:58210"/>
    </ligand>
</feature>
<feature type="binding site" evidence="7">
    <location>
        <begin position="111"/>
        <end position="113"/>
    </location>
    <ligand>
        <name>FMN</name>
        <dbReference type="ChEBI" id="CHEBI:58210"/>
    </ligand>
</feature>
<keyword evidence="3 7" id="KW-0288">FMN</keyword>
<protein>
    <submittedName>
        <fullName evidence="10">Alpha-hydroxy-acid oxidizing protein</fullName>
    </submittedName>
</protein>
<dbReference type="InterPro" id="IPR013785">
    <property type="entry name" value="Aldolase_TIM"/>
</dbReference>
<dbReference type="InterPro" id="IPR037396">
    <property type="entry name" value="FMN_HAD"/>
</dbReference>
<evidence type="ECO:0000256" key="8">
    <source>
        <dbReference type="SAM" id="MobiDB-lite"/>
    </source>
</evidence>
<feature type="binding site" evidence="7">
    <location>
        <position position="140"/>
    </location>
    <ligand>
        <name>FMN</name>
        <dbReference type="ChEBI" id="CHEBI:58210"/>
    </ligand>
</feature>
<feature type="compositionally biased region" description="Polar residues" evidence="8">
    <location>
        <begin position="1"/>
        <end position="16"/>
    </location>
</feature>
<feature type="domain" description="FMN hydroxy acid dehydrogenase" evidence="9">
    <location>
        <begin position="32"/>
        <end position="415"/>
    </location>
</feature>
<dbReference type="InterPro" id="IPR008259">
    <property type="entry name" value="FMN_hydac_DH_AS"/>
</dbReference>
<feature type="binding site" evidence="7">
    <location>
        <position position="160"/>
    </location>
    <ligand>
        <name>FMN</name>
        <dbReference type="ChEBI" id="CHEBI:58210"/>
    </ligand>
</feature>
<feature type="binding site" evidence="7">
    <location>
        <position position="58"/>
    </location>
    <ligand>
        <name>glyoxylate</name>
        <dbReference type="ChEBI" id="CHEBI:36655"/>
    </ligand>
</feature>
<keyword evidence="4" id="KW-0560">Oxidoreductase</keyword>
<feature type="active site" description="Proton acceptor" evidence="6">
    <location>
        <position position="311"/>
    </location>
</feature>
<proteinExistence type="inferred from homology"/>
<dbReference type="EMBL" id="JAAAMJ010000003">
    <property type="protein sequence ID" value="NDV86577.1"/>
    <property type="molecule type" value="Genomic_DNA"/>
</dbReference>
<dbReference type="InterPro" id="IPR000262">
    <property type="entry name" value="FMN-dep_DH"/>
</dbReference>
<feature type="binding site" evidence="7">
    <location>
        <begin position="341"/>
        <end position="345"/>
    </location>
    <ligand>
        <name>FMN</name>
        <dbReference type="ChEBI" id="CHEBI:58210"/>
    </ligand>
</feature>
<evidence type="ECO:0000313" key="10">
    <source>
        <dbReference type="EMBL" id="NDV86577.1"/>
    </source>
</evidence>
<sequence length="424" mass="46081">MNGTDQDQASGTTTSVPDGGVRQVAPREPAPRSLAKCFSLDDLEAAARRHLPRRVFGYVASAAETGASFRANREDFSSLRFVPRGLRTRTVREQSRTLFGQTYDRPFGIAPMGLSALAAYDGDIALAKAARDKGTFAIMSASSLTSLERVAAEAGSRWFQAYFPGDMARVLSMTDRVASAGFDTLVVTIDVQMNGKREDDLRNGWQTPLQPSLRLAMEGVTHPRWLFGTAFKTLCHHGMPHFENLDSQRGLPILARNLLRSFAGRESLSWEHVKAVRERWKGRLVLKGVLSPQDAALARRIGCDGIIVSNHGGRQMDGALSPLAALPRIMPEVGEMAVMMDSGFRRGSDVLRAIALGVDFVFLGRPFLFAAAVAGEPGVRYAIDVLSGEIDRGMALLGAYTLGQITIDHLARQDGTPVTPLRPS</sequence>
<keyword evidence="2 7" id="KW-0285">Flavoprotein</keyword>
<gene>
    <name evidence="10" type="ORF">GTW51_07675</name>
</gene>
<dbReference type="CDD" id="cd02809">
    <property type="entry name" value="alpha_hydroxyacid_oxid_FMN"/>
    <property type="match status" value="1"/>
</dbReference>
<accession>A0A6L9MFK2</accession>
<dbReference type="PROSITE" id="PS00557">
    <property type="entry name" value="FMN_HYDROXY_ACID_DH_1"/>
    <property type="match status" value="1"/>
</dbReference>
<evidence type="ECO:0000256" key="2">
    <source>
        <dbReference type="ARBA" id="ARBA00022630"/>
    </source>
</evidence>
<feature type="region of interest" description="Disordered" evidence="8">
    <location>
        <begin position="1"/>
        <end position="29"/>
    </location>
</feature>
<dbReference type="Gene3D" id="3.20.20.70">
    <property type="entry name" value="Aldolase class I"/>
    <property type="match status" value="1"/>
</dbReference>
<evidence type="ECO:0000313" key="11">
    <source>
        <dbReference type="Proteomes" id="UP000476332"/>
    </source>
</evidence>
<feature type="binding site" evidence="7">
    <location>
        <position position="188"/>
    </location>
    <ligand>
        <name>FMN</name>
        <dbReference type="ChEBI" id="CHEBI:58210"/>
    </ligand>
</feature>
<feature type="binding site" evidence="7">
    <location>
        <position position="162"/>
    </location>
    <ligand>
        <name>glyoxylate</name>
        <dbReference type="ChEBI" id="CHEBI:36655"/>
    </ligand>
</feature>
<dbReference type="GO" id="GO:0010181">
    <property type="term" value="F:FMN binding"/>
    <property type="evidence" value="ECO:0007669"/>
    <property type="project" value="InterPro"/>
</dbReference>
<evidence type="ECO:0000259" key="9">
    <source>
        <dbReference type="PROSITE" id="PS51349"/>
    </source>
</evidence>
<reference evidence="10 11" key="1">
    <citation type="submission" date="2020-01" db="EMBL/GenBank/DDBJ databases">
        <title>Genomes of bacteria type strains.</title>
        <authorList>
            <person name="Chen J."/>
            <person name="Zhu S."/>
            <person name="Chen J."/>
        </authorList>
    </citation>
    <scope>NUCLEOTIDE SEQUENCE [LARGE SCALE GENOMIC DNA]</scope>
    <source>
        <strain evidence="10 11">KCTC 52919</strain>
    </source>
</reference>
<comment type="similarity">
    <text evidence="5">Belongs to the FMN-dependent alpha-hydroxy acid dehydrogenase family.</text>
</comment>
<dbReference type="PIRSF" id="PIRSF000138">
    <property type="entry name" value="Al-hdrx_acd_dh"/>
    <property type="match status" value="1"/>
</dbReference>
<evidence type="ECO:0000256" key="3">
    <source>
        <dbReference type="ARBA" id="ARBA00022643"/>
    </source>
</evidence>
<evidence type="ECO:0000256" key="7">
    <source>
        <dbReference type="PIRSR" id="PIRSR000138-2"/>
    </source>
</evidence>
<comment type="caution">
    <text evidence="10">The sequence shown here is derived from an EMBL/GenBank/DDBJ whole genome shotgun (WGS) entry which is preliminary data.</text>
</comment>
<dbReference type="PROSITE" id="PS51349">
    <property type="entry name" value="FMN_HYDROXY_ACID_DH_2"/>
    <property type="match status" value="1"/>
</dbReference>
<dbReference type="AlphaFoldDB" id="A0A6L9MFK2"/>
<dbReference type="Pfam" id="PF01070">
    <property type="entry name" value="FMN_dh"/>
    <property type="match status" value="1"/>
</dbReference>
<feature type="binding site" evidence="7">
    <location>
        <position position="314"/>
    </location>
    <ligand>
        <name>glyoxylate</name>
        <dbReference type="ChEBI" id="CHEBI:36655"/>
    </ligand>
</feature>
<dbReference type="Proteomes" id="UP000476332">
    <property type="component" value="Unassembled WGS sequence"/>
</dbReference>
<evidence type="ECO:0000256" key="6">
    <source>
        <dbReference type="PIRSR" id="PIRSR000138-1"/>
    </source>
</evidence>
<feature type="binding site" evidence="7">
    <location>
        <position position="311"/>
    </location>
    <ligand>
        <name>glyoxylate</name>
        <dbReference type="ChEBI" id="CHEBI:36655"/>
    </ligand>
</feature>
<evidence type="ECO:0000256" key="1">
    <source>
        <dbReference type="ARBA" id="ARBA00001917"/>
    </source>
</evidence>
<evidence type="ECO:0000256" key="5">
    <source>
        <dbReference type="ARBA" id="ARBA00024042"/>
    </source>
</evidence>
<dbReference type="PANTHER" id="PTHR10578:SF107">
    <property type="entry name" value="2-HYDROXYACID OXIDASE 1"/>
    <property type="match status" value="1"/>
</dbReference>
<dbReference type="SUPFAM" id="SSF51395">
    <property type="entry name" value="FMN-linked oxidoreductases"/>
    <property type="match status" value="1"/>
</dbReference>
<comment type="cofactor">
    <cofactor evidence="1">
        <name>FMN</name>
        <dbReference type="ChEBI" id="CHEBI:58210"/>
    </cofactor>
</comment>